<reference evidence="2" key="1">
    <citation type="journal article" date="2020" name="Cell">
        <title>Large-Scale Comparative Analyses of Tick Genomes Elucidate Their Genetic Diversity and Vector Capacities.</title>
        <authorList>
            <consortium name="Tick Genome and Microbiome Consortium (TIGMIC)"/>
            <person name="Jia N."/>
            <person name="Wang J."/>
            <person name="Shi W."/>
            <person name="Du L."/>
            <person name="Sun Y."/>
            <person name="Zhan W."/>
            <person name="Jiang J.F."/>
            <person name="Wang Q."/>
            <person name="Zhang B."/>
            <person name="Ji P."/>
            <person name="Bell-Sakyi L."/>
            <person name="Cui X.M."/>
            <person name="Yuan T.T."/>
            <person name="Jiang B.G."/>
            <person name="Yang W.F."/>
            <person name="Lam T.T."/>
            <person name="Chang Q.C."/>
            <person name="Ding S.J."/>
            <person name="Wang X.J."/>
            <person name="Zhu J.G."/>
            <person name="Ruan X.D."/>
            <person name="Zhao L."/>
            <person name="Wei J.T."/>
            <person name="Ye R.Z."/>
            <person name="Que T.C."/>
            <person name="Du C.H."/>
            <person name="Zhou Y.H."/>
            <person name="Cheng J.X."/>
            <person name="Dai P.F."/>
            <person name="Guo W.B."/>
            <person name="Han X.H."/>
            <person name="Huang E.J."/>
            <person name="Li L.F."/>
            <person name="Wei W."/>
            <person name="Gao Y.C."/>
            <person name="Liu J.Z."/>
            <person name="Shao H.Z."/>
            <person name="Wang X."/>
            <person name="Wang C.C."/>
            <person name="Yang T.C."/>
            <person name="Huo Q.B."/>
            <person name="Li W."/>
            <person name="Chen H.Y."/>
            <person name="Chen S.E."/>
            <person name="Zhou L.G."/>
            <person name="Ni X.B."/>
            <person name="Tian J.H."/>
            <person name="Sheng Y."/>
            <person name="Liu T."/>
            <person name="Pan Y.S."/>
            <person name="Xia L.Y."/>
            <person name="Li J."/>
            <person name="Zhao F."/>
            <person name="Cao W.C."/>
        </authorList>
    </citation>
    <scope>NUCLEOTIDE SEQUENCE</scope>
    <source>
        <strain evidence="2">Rmic-2018</strain>
    </source>
</reference>
<dbReference type="Proteomes" id="UP000821866">
    <property type="component" value="Unassembled WGS sequence"/>
</dbReference>
<dbReference type="AlphaFoldDB" id="A0A9J6DS65"/>
<keyword evidence="3" id="KW-1185">Reference proteome</keyword>
<dbReference type="EMBL" id="JABSTU010000007">
    <property type="protein sequence ID" value="KAH8024666.1"/>
    <property type="molecule type" value="Genomic_DNA"/>
</dbReference>
<sequence length="194" mass="21260">MDLQDSTAKSLSTPNETNGQNAETDSQNQADGAWQTVLTLRQKKALAKEKKAKFIDFSNTSYHQQLSTAEATGKSKYRPAYRGLPTLPKDDFKTVVQSHQGLPVKTLTSPLLADAMIEACSGQISGEQFLLRVKRGSNIFIVSTPHQTVADHVRHITTLKINGRPHSVNAYVAKSEGTTKGVIHGLDPARHVKR</sequence>
<gene>
    <name evidence="2" type="ORF">HPB51_000397</name>
</gene>
<proteinExistence type="predicted"/>
<dbReference type="VEuPathDB" id="VectorBase:LOC119178017"/>
<evidence type="ECO:0000313" key="2">
    <source>
        <dbReference type="EMBL" id="KAH8024666.1"/>
    </source>
</evidence>
<organism evidence="2 3">
    <name type="scientific">Rhipicephalus microplus</name>
    <name type="common">Cattle tick</name>
    <name type="synonym">Boophilus microplus</name>
    <dbReference type="NCBI Taxonomy" id="6941"/>
    <lineage>
        <taxon>Eukaryota</taxon>
        <taxon>Metazoa</taxon>
        <taxon>Ecdysozoa</taxon>
        <taxon>Arthropoda</taxon>
        <taxon>Chelicerata</taxon>
        <taxon>Arachnida</taxon>
        <taxon>Acari</taxon>
        <taxon>Parasitiformes</taxon>
        <taxon>Ixodida</taxon>
        <taxon>Ixodoidea</taxon>
        <taxon>Ixodidae</taxon>
        <taxon>Rhipicephalinae</taxon>
        <taxon>Rhipicephalus</taxon>
        <taxon>Boophilus</taxon>
    </lineage>
</organism>
<reference evidence="2" key="2">
    <citation type="submission" date="2021-09" db="EMBL/GenBank/DDBJ databases">
        <authorList>
            <person name="Jia N."/>
            <person name="Wang J."/>
            <person name="Shi W."/>
            <person name="Du L."/>
            <person name="Sun Y."/>
            <person name="Zhan W."/>
            <person name="Jiang J."/>
            <person name="Wang Q."/>
            <person name="Zhang B."/>
            <person name="Ji P."/>
            <person name="Sakyi L.B."/>
            <person name="Cui X."/>
            <person name="Yuan T."/>
            <person name="Jiang B."/>
            <person name="Yang W."/>
            <person name="Lam T.T.-Y."/>
            <person name="Chang Q."/>
            <person name="Ding S."/>
            <person name="Wang X."/>
            <person name="Zhu J."/>
            <person name="Ruan X."/>
            <person name="Zhao L."/>
            <person name="Wei J."/>
            <person name="Que T."/>
            <person name="Du C."/>
            <person name="Cheng J."/>
            <person name="Dai P."/>
            <person name="Han X."/>
            <person name="Huang E."/>
            <person name="Gao Y."/>
            <person name="Liu J."/>
            <person name="Shao H."/>
            <person name="Ye R."/>
            <person name="Li L."/>
            <person name="Wei W."/>
            <person name="Wang X."/>
            <person name="Wang C."/>
            <person name="Huo Q."/>
            <person name="Li W."/>
            <person name="Guo W."/>
            <person name="Chen H."/>
            <person name="Chen S."/>
            <person name="Zhou L."/>
            <person name="Zhou L."/>
            <person name="Ni X."/>
            <person name="Tian J."/>
            <person name="Zhou Y."/>
            <person name="Sheng Y."/>
            <person name="Liu T."/>
            <person name="Pan Y."/>
            <person name="Xia L."/>
            <person name="Li J."/>
            <person name="Zhao F."/>
            <person name="Cao W."/>
        </authorList>
    </citation>
    <scope>NUCLEOTIDE SEQUENCE</scope>
    <source>
        <strain evidence="2">Rmic-2018</strain>
        <tissue evidence="2">Larvae</tissue>
    </source>
</reference>
<comment type="caution">
    <text evidence="2">The sequence shown here is derived from an EMBL/GenBank/DDBJ whole genome shotgun (WGS) entry which is preliminary data.</text>
</comment>
<evidence type="ECO:0000256" key="1">
    <source>
        <dbReference type="SAM" id="MobiDB-lite"/>
    </source>
</evidence>
<accession>A0A9J6DS65</accession>
<protein>
    <submittedName>
        <fullName evidence="2">Uncharacterized protein</fullName>
    </submittedName>
</protein>
<evidence type="ECO:0000313" key="3">
    <source>
        <dbReference type="Proteomes" id="UP000821866"/>
    </source>
</evidence>
<name>A0A9J6DS65_RHIMP</name>
<feature type="region of interest" description="Disordered" evidence="1">
    <location>
        <begin position="1"/>
        <end position="30"/>
    </location>
</feature>